<gene>
    <name evidence="1" type="ORF">GR212_12995</name>
</gene>
<protein>
    <submittedName>
        <fullName evidence="1">Uncharacterized protein</fullName>
    </submittedName>
</protein>
<dbReference type="Proteomes" id="UP000483035">
    <property type="component" value="Unassembled WGS sequence"/>
</dbReference>
<accession>A0A6L9U7U4</accession>
<sequence length="50" mass="5611">MPAGQLHEKPPIIRFFKTDKAAYGELKDHEKMTAFLRQRSSPDGQASPSP</sequence>
<reference evidence="1 2" key="1">
    <citation type="submission" date="2019-12" db="EMBL/GenBank/DDBJ databases">
        <title>Rhizobium genotypes associated with high levels of biological nitrogen fixation by grain legumes in a temperate-maritime cropping system.</title>
        <authorList>
            <person name="Maluk M."/>
            <person name="Francesc Ferrando Molina F."/>
            <person name="Lopez Del Egido L."/>
            <person name="Lafos M."/>
            <person name="Langarica-Fuentes A."/>
            <person name="Gebre Yohannes G."/>
            <person name="Young M.W."/>
            <person name="Martin P."/>
            <person name="Gantlett R."/>
            <person name="Kenicer G."/>
            <person name="Hawes C."/>
            <person name="Begg G.S."/>
            <person name="Quilliam R.S."/>
            <person name="Squire G.R."/>
            <person name="Poole P.S."/>
            <person name="Young P.W."/>
            <person name="Iannetta P.M."/>
            <person name="James E.K."/>
        </authorList>
    </citation>
    <scope>NUCLEOTIDE SEQUENCE [LARGE SCALE GENOMIC DNA]</scope>
    <source>
        <strain evidence="1 2">JHI1118</strain>
    </source>
</reference>
<comment type="caution">
    <text evidence="1">The sequence shown here is derived from an EMBL/GenBank/DDBJ whole genome shotgun (WGS) entry which is preliminary data.</text>
</comment>
<evidence type="ECO:0000313" key="1">
    <source>
        <dbReference type="EMBL" id="NEI70492.1"/>
    </source>
</evidence>
<organism evidence="1 2">
    <name type="scientific">Rhizobium lusitanum</name>
    <dbReference type="NCBI Taxonomy" id="293958"/>
    <lineage>
        <taxon>Bacteria</taxon>
        <taxon>Pseudomonadati</taxon>
        <taxon>Pseudomonadota</taxon>
        <taxon>Alphaproteobacteria</taxon>
        <taxon>Hyphomicrobiales</taxon>
        <taxon>Rhizobiaceae</taxon>
        <taxon>Rhizobium/Agrobacterium group</taxon>
        <taxon>Rhizobium</taxon>
    </lineage>
</organism>
<dbReference type="AlphaFoldDB" id="A0A6L9U7U4"/>
<name>A0A6L9U7U4_9HYPH</name>
<evidence type="ECO:0000313" key="2">
    <source>
        <dbReference type="Proteomes" id="UP000483035"/>
    </source>
</evidence>
<dbReference type="RefSeq" id="WP_163986989.1">
    <property type="nucleotide sequence ID" value="NZ_WUEY01000005.1"/>
</dbReference>
<dbReference type="EMBL" id="WUEY01000005">
    <property type="protein sequence ID" value="NEI70492.1"/>
    <property type="molecule type" value="Genomic_DNA"/>
</dbReference>
<proteinExistence type="predicted"/>